<accession>A0A8K0R5W5</accession>
<comment type="cofactor">
    <cofactor evidence="1">
        <name>heme</name>
        <dbReference type="ChEBI" id="CHEBI:30413"/>
    </cofactor>
</comment>
<comment type="similarity">
    <text evidence="2">Belongs to the cytochrome P450 family.</text>
</comment>
<evidence type="ECO:0000256" key="6">
    <source>
        <dbReference type="SAM" id="Phobius"/>
    </source>
</evidence>
<dbReference type="InterPro" id="IPR036396">
    <property type="entry name" value="Cyt_P450_sf"/>
</dbReference>
<keyword evidence="4" id="KW-0560">Oxidoreductase</keyword>
<keyword evidence="3" id="KW-0479">Metal-binding</keyword>
<comment type="caution">
    <text evidence="7">The sequence shown here is derived from an EMBL/GenBank/DDBJ whole genome shotgun (WGS) entry which is preliminary data.</text>
</comment>
<keyword evidence="6" id="KW-1133">Transmembrane helix</keyword>
<dbReference type="OrthoDB" id="1844152at2759"/>
<reference evidence="7" key="1">
    <citation type="journal article" date="2021" name="Nat. Commun.">
        <title>Genetic determinants of endophytism in the Arabidopsis root mycobiome.</title>
        <authorList>
            <person name="Mesny F."/>
            <person name="Miyauchi S."/>
            <person name="Thiergart T."/>
            <person name="Pickel B."/>
            <person name="Atanasova L."/>
            <person name="Karlsson M."/>
            <person name="Huettel B."/>
            <person name="Barry K.W."/>
            <person name="Haridas S."/>
            <person name="Chen C."/>
            <person name="Bauer D."/>
            <person name="Andreopoulos W."/>
            <person name="Pangilinan J."/>
            <person name="LaButti K."/>
            <person name="Riley R."/>
            <person name="Lipzen A."/>
            <person name="Clum A."/>
            <person name="Drula E."/>
            <person name="Henrissat B."/>
            <person name="Kohler A."/>
            <person name="Grigoriev I.V."/>
            <person name="Martin F.M."/>
            <person name="Hacquard S."/>
        </authorList>
    </citation>
    <scope>NUCLEOTIDE SEQUENCE</scope>
    <source>
        <strain evidence="7">MPI-SDFR-AT-0120</strain>
    </source>
</reference>
<dbReference type="InterPro" id="IPR001128">
    <property type="entry name" value="Cyt_P450"/>
</dbReference>
<protein>
    <submittedName>
        <fullName evidence="7">Ent-kaurene oxidase</fullName>
    </submittedName>
</protein>
<keyword evidence="5" id="KW-0408">Iron</keyword>
<dbReference type="PANTHER" id="PTHR46206">
    <property type="entry name" value="CYTOCHROME P450"/>
    <property type="match status" value="1"/>
</dbReference>
<dbReference type="GO" id="GO:0016705">
    <property type="term" value="F:oxidoreductase activity, acting on paired donors, with incorporation or reduction of molecular oxygen"/>
    <property type="evidence" value="ECO:0007669"/>
    <property type="project" value="InterPro"/>
</dbReference>
<proteinExistence type="inferred from homology"/>
<dbReference type="GO" id="GO:0020037">
    <property type="term" value="F:heme binding"/>
    <property type="evidence" value="ECO:0007669"/>
    <property type="project" value="InterPro"/>
</dbReference>
<organism evidence="7 8">
    <name type="scientific">Paraphoma chrysanthemicola</name>
    <dbReference type="NCBI Taxonomy" id="798071"/>
    <lineage>
        <taxon>Eukaryota</taxon>
        <taxon>Fungi</taxon>
        <taxon>Dikarya</taxon>
        <taxon>Ascomycota</taxon>
        <taxon>Pezizomycotina</taxon>
        <taxon>Dothideomycetes</taxon>
        <taxon>Pleosporomycetidae</taxon>
        <taxon>Pleosporales</taxon>
        <taxon>Pleosporineae</taxon>
        <taxon>Phaeosphaeriaceae</taxon>
        <taxon>Paraphoma</taxon>
    </lineage>
</organism>
<evidence type="ECO:0000313" key="8">
    <source>
        <dbReference type="Proteomes" id="UP000813461"/>
    </source>
</evidence>
<evidence type="ECO:0000256" key="5">
    <source>
        <dbReference type="ARBA" id="ARBA00023004"/>
    </source>
</evidence>
<keyword evidence="8" id="KW-1185">Reference proteome</keyword>
<dbReference type="EMBL" id="JAGMVJ010000011">
    <property type="protein sequence ID" value="KAH7086118.1"/>
    <property type="molecule type" value="Genomic_DNA"/>
</dbReference>
<dbReference type="Proteomes" id="UP000813461">
    <property type="component" value="Unassembled WGS sequence"/>
</dbReference>
<evidence type="ECO:0000313" key="7">
    <source>
        <dbReference type="EMBL" id="KAH7086118.1"/>
    </source>
</evidence>
<evidence type="ECO:0000256" key="4">
    <source>
        <dbReference type="ARBA" id="ARBA00023002"/>
    </source>
</evidence>
<keyword evidence="6" id="KW-0812">Transmembrane</keyword>
<evidence type="ECO:0000256" key="2">
    <source>
        <dbReference type="ARBA" id="ARBA00010617"/>
    </source>
</evidence>
<dbReference type="PANTHER" id="PTHR46206:SF7">
    <property type="entry name" value="P450, PUTATIVE (EUROFUNG)-RELATED"/>
    <property type="match status" value="1"/>
</dbReference>
<evidence type="ECO:0000256" key="3">
    <source>
        <dbReference type="ARBA" id="ARBA00022723"/>
    </source>
</evidence>
<name>A0A8K0R5W5_9PLEO</name>
<keyword evidence="6" id="KW-0472">Membrane</keyword>
<dbReference type="GO" id="GO:0004497">
    <property type="term" value="F:monooxygenase activity"/>
    <property type="evidence" value="ECO:0007669"/>
    <property type="project" value="InterPro"/>
</dbReference>
<feature type="transmembrane region" description="Helical" evidence="6">
    <location>
        <begin position="307"/>
        <end position="329"/>
    </location>
</feature>
<gene>
    <name evidence="7" type="ORF">FB567DRAFT_602858</name>
</gene>
<dbReference type="CDD" id="cd11041">
    <property type="entry name" value="CYP503A1-like"/>
    <property type="match status" value="1"/>
</dbReference>
<dbReference type="Pfam" id="PF00067">
    <property type="entry name" value="p450"/>
    <property type="match status" value="1"/>
</dbReference>
<sequence>MAFNTTILNAIGSLLPDLTLMRKIPLAVVVTALIIAASVCLPHIKYKLQISRFPLFLEHLSSKERRAKFLAGAKALYKEGHDKFKASPYRMQTLDEDQIVLPLSMLSELRKAPEEVLSFYDMFSKGLEETYTYVDIAFLPQVVDTIKRDLTPKLSKITSSISNEVDATLDAYLPSHNEWTEINTSQTALDIIAKISAHLFIGSGVANEAGYLDCTKNFTVHLGEATKAIKGTRVWLRPLLAPRLPEVKRLLETRRSLRTYVQHVIDEREAKREDPNWVPPEDMMQWLLNRADRHEDSTLEDCTAAQVLLILGTINASMLTLIAILHTLAVTPEYLEPLREEIRNTLNSDGSIPISAMKEFGKLDSYFKEVGMHFPVIIEPYFRRVRKGLTLSNGQYLPPGVAIVIANPLITDRQYENFDGFRHYKLRETSAQKDKPQHRWLIANESEFRWGYDNHVCPGRFYAHNLLKIILARLIEKYDIKMPGDVTGLEARYACNGAVWQYCLGTEG</sequence>
<dbReference type="Gene3D" id="1.10.630.10">
    <property type="entry name" value="Cytochrome P450"/>
    <property type="match status" value="1"/>
</dbReference>
<dbReference type="AlphaFoldDB" id="A0A8K0R5W5"/>
<dbReference type="SUPFAM" id="SSF48264">
    <property type="entry name" value="Cytochrome P450"/>
    <property type="match status" value="1"/>
</dbReference>
<dbReference type="GO" id="GO:0005506">
    <property type="term" value="F:iron ion binding"/>
    <property type="evidence" value="ECO:0007669"/>
    <property type="project" value="InterPro"/>
</dbReference>
<feature type="transmembrane region" description="Helical" evidence="6">
    <location>
        <begin position="24"/>
        <end position="44"/>
    </location>
</feature>
<evidence type="ECO:0000256" key="1">
    <source>
        <dbReference type="ARBA" id="ARBA00001971"/>
    </source>
</evidence>